<organism evidence="1">
    <name type="scientific">Streptomyces sp. R08</name>
    <dbReference type="NCBI Taxonomy" id="3238624"/>
    <lineage>
        <taxon>Bacteria</taxon>
        <taxon>Bacillati</taxon>
        <taxon>Actinomycetota</taxon>
        <taxon>Actinomycetes</taxon>
        <taxon>Kitasatosporales</taxon>
        <taxon>Streptomycetaceae</taxon>
        <taxon>Streptomyces</taxon>
    </lineage>
</organism>
<evidence type="ECO:0000313" key="1">
    <source>
        <dbReference type="EMBL" id="XDQ01625.1"/>
    </source>
</evidence>
<accession>A0AB39M6Z9</accession>
<dbReference type="RefSeq" id="WP_369187973.1">
    <property type="nucleotide sequence ID" value="NZ_CP163431.1"/>
</dbReference>
<proteinExistence type="predicted"/>
<name>A0AB39M6Z9_9ACTN</name>
<sequence>MAVDAVGFPLLAGARTPMALGLAAALAGLVYDAPRPILTAIVGSGTDLGESSRSVTPMFDCEESGLCETAYALSFSGQN</sequence>
<reference evidence="1" key="1">
    <citation type="submission" date="2024-07" db="EMBL/GenBank/DDBJ databases">
        <authorList>
            <person name="Yu S.T."/>
        </authorList>
    </citation>
    <scope>NUCLEOTIDE SEQUENCE</scope>
    <source>
        <strain evidence="1">R08</strain>
    </source>
</reference>
<protein>
    <submittedName>
        <fullName evidence="1">Uncharacterized protein</fullName>
    </submittedName>
</protein>
<gene>
    <name evidence="1" type="ORF">AB5J58_16085</name>
</gene>
<dbReference type="AlphaFoldDB" id="A0AB39M6Z9"/>
<dbReference type="EMBL" id="CP163431">
    <property type="protein sequence ID" value="XDQ01625.1"/>
    <property type="molecule type" value="Genomic_DNA"/>
</dbReference>